<dbReference type="SUPFAM" id="SSF81383">
    <property type="entry name" value="F-box domain"/>
    <property type="match status" value="1"/>
</dbReference>
<dbReference type="InterPro" id="IPR036047">
    <property type="entry name" value="F-box-like_dom_sf"/>
</dbReference>
<feature type="domain" description="F-box" evidence="1">
    <location>
        <begin position="14"/>
        <end position="46"/>
    </location>
</feature>
<evidence type="ECO:0000313" key="2">
    <source>
        <dbReference type="EMBL" id="KAK4545450.1"/>
    </source>
</evidence>
<sequence>MAASATARVLNTVELLEDILLHLPVKDLLCLAPRICKQWHALCHDSIGVRRAVFLEELPTTSRPVRFNPLFEKLVSNSASANPAAVAGLECARRHTLSTNPPQAVRTEGQDHVLEWLCESYADDSVDPKLLEGSTTAQELREKSRQIGNIVKTVPYGPDNEQDIDKCALTAAISYVAEFAWVHYDHSSTGWDVLLGHGEVRKISG</sequence>
<comment type="caution">
    <text evidence="2">The sequence shown here is derived from an EMBL/GenBank/DDBJ whole genome shotgun (WGS) entry which is preliminary data.</text>
</comment>
<dbReference type="Gene3D" id="1.20.1280.50">
    <property type="match status" value="1"/>
</dbReference>
<dbReference type="InterPro" id="IPR001810">
    <property type="entry name" value="F-box_dom"/>
</dbReference>
<dbReference type="Proteomes" id="UP001324427">
    <property type="component" value="Unassembled WGS sequence"/>
</dbReference>
<gene>
    <name evidence="2" type="ORF">LTR36_002800</name>
</gene>
<proteinExistence type="predicted"/>
<protein>
    <recommendedName>
        <fullName evidence="1">F-box domain-containing protein</fullName>
    </recommendedName>
</protein>
<dbReference type="Pfam" id="PF12937">
    <property type="entry name" value="F-box-like"/>
    <property type="match status" value="1"/>
</dbReference>
<accession>A0AAV9JJQ0</accession>
<evidence type="ECO:0000259" key="1">
    <source>
        <dbReference type="Pfam" id="PF12937"/>
    </source>
</evidence>
<name>A0AAV9JJQ0_9PEZI</name>
<dbReference type="CDD" id="cd09917">
    <property type="entry name" value="F-box_SF"/>
    <property type="match status" value="1"/>
</dbReference>
<evidence type="ECO:0000313" key="3">
    <source>
        <dbReference type="Proteomes" id="UP001324427"/>
    </source>
</evidence>
<dbReference type="EMBL" id="JAVFHQ010000019">
    <property type="protein sequence ID" value="KAK4545450.1"/>
    <property type="molecule type" value="Genomic_DNA"/>
</dbReference>
<reference evidence="2 3" key="1">
    <citation type="submission" date="2021-11" db="EMBL/GenBank/DDBJ databases">
        <title>Black yeast isolated from Biological Soil Crust.</title>
        <authorList>
            <person name="Kurbessoian T."/>
        </authorList>
    </citation>
    <scope>NUCLEOTIDE SEQUENCE [LARGE SCALE GENOMIC DNA]</scope>
    <source>
        <strain evidence="2 3">CCFEE 5522</strain>
    </source>
</reference>
<organism evidence="2 3">
    <name type="scientific">Oleoguttula mirabilis</name>
    <dbReference type="NCBI Taxonomy" id="1507867"/>
    <lineage>
        <taxon>Eukaryota</taxon>
        <taxon>Fungi</taxon>
        <taxon>Dikarya</taxon>
        <taxon>Ascomycota</taxon>
        <taxon>Pezizomycotina</taxon>
        <taxon>Dothideomycetes</taxon>
        <taxon>Dothideomycetidae</taxon>
        <taxon>Mycosphaerellales</taxon>
        <taxon>Teratosphaeriaceae</taxon>
        <taxon>Oleoguttula</taxon>
    </lineage>
</organism>
<dbReference type="AlphaFoldDB" id="A0AAV9JJQ0"/>
<keyword evidence="3" id="KW-1185">Reference proteome</keyword>